<comment type="subcellular location">
    <subcellularLocation>
        <location evidence="1">Membrane</location>
        <topology evidence="1">Multi-pass membrane protein</topology>
    </subcellularLocation>
</comment>
<evidence type="ECO:0000313" key="8">
    <source>
        <dbReference type="Proteomes" id="UP000625316"/>
    </source>
</evidence>
<feature type="transmembrane region" description="Helical" evidence="5">
    <location>
        <begin position="108"/>
        <end position="126"/>
    </location>
</feature>
<feature type="transmembrane region" description="Helical" evidence="5">
    <location>
        <begin position="83"/>
        <end position="102"/>
    </location>
</feature>
<feature type="transmembrane region" description="Helical" evidence="5">
    <location>
        <begin position="29"/>
        <end position="48"/>
    </location>
</feature>
<dbReference type="GO" id="GO:0016020">
    <property type="term" value="C:membrane"/>
    <property type="evidence" value="ECO:0007669"/>
    <property type="project" value="UniProtKB-SubCell"/>
</dbReference>
<name>A0A928VQF5_9CYAN</name>
<keyword evidence="3 5" id="KW-1133">Transmembrane helix</keyword>
<dbReference type="Proteomes" id="UP000625316">
    <property type="component" value="Unassembled WGS sequence"/>
</dbReference>
<evidence type="ECO:0000256" key="3">
    <source>
        <dbReference type="ARBA" id="ARBA00022989"/>
    </source>
</evidence>
<keyword evidence="4 5" id="KW-0472">Membrane</keyword>
<comment type="caution">
    <text evidence="7">The sequence shown here is derived from an EMBL/GenBank/DDBJ whole genome shotgun (WGS) entry which is preliminary data.</text>
</comment>
<dbReference type="AlphaFoldDB" id="A0A928VQF5"/>
<dbReference type="EMBL" id="JADEXQ010000124">
    <property type="protein sequence ID" value="MBE9032781.1"/>
    <property type="molecule type" value="Genomic_DNA"/>
</dbReference>
<proteinExistence type="predicted"/>
<sequence>MEEITAEPVATSPSSSDSMADFYQLRKELLLITLGLTAIIFPCVWIIYDLNIALNYLLGGVTGVAYLRLLAKNVEQLGTDSGGGGKSHIAVFIGVMVFATQWEQLQVLPVFLGFLTFKATLLIYTLRTLMASDSQS</sequence>
<evidence type="ECO:0000256" key="2">
    <source>
        <dbReference type="ARBA" id="ARBA00022692"/>
    </source>
</evidence>
<keyword evidence="8" id="KW-1185">Reference proteome</keyword>
<dbReference type="Pfam" id="PF24763">
    <property type="entry name" value="CGL160_C"/>
    <property type="match status" value="1"/>
</dbReference>
<accession>A0A928VQF5</accession>
<feature type="domain" description="CGL160/ATPI" evidence="6">
    <location>
        <begin position="16"/>
        <end position="125"/>
    </location>
</feature>
<reference evidence="7" key="1">
    <citation type="submission" date="2020-10" db="EMBL/GenBank/DDBJ databases">
        <authorList>
            <person name="Castelo-Branco R."/>
            <person name="Eusebio N."/>
            <person name="Adriana R."/>
            <person name="Vieira A."/>
            <person name="Brugerolle De Fraissinette N."/>
            <person name="Rezende De Castro R."/>
            <person name="Schneider M.P."/>
            <person name="Vasconcelos V."/>
            <person name="Leao P.N."/>
        </authorList>
    </citation>
    <scope>NUCLEOTIDE SEQUENCE</scope>
    <source>
        <strain evidence="7">LEGE 11480</strain>
    </source>
</reference>
<feature type="transmembrane region" description="Helical" evidence="5">
    <location>
        <begin position="54"/>
        <end position="71"/>
    </location>
</feature>
<evidence type="ECO:0000313" key="7">
    <source>
        <dbReference type="EMBL" id="MBE9032781.1"/>
    </source>
</evidence>
<protein>
    <submittedName>
        <fullName evidence="7">ATP synthase subunit I</fullName>
    </submittedName>
</protein>
<evidence type="ECO:0000256" key="1">
    <source>
        <dbReference type="ARBA" id="ARBA00004141"/>
    </source>
</evidence>
<evidence type="ECO:0000256" key="5">
    <source>
        <dbReference type="SAM" id="Phobius"/>
    </source>
</evidence>
<gene>
    <name evidence="7" type="ORF">IQ266_23880</name>
</gene>
<evidence type="ECO:0000259" key="6">
    <source>
        <dbReference type="Pfam" id="PF24763"/>
    </source>
</evidence>
<organism evidence="7 8">
    <name type="scientific">Romeriopsis navalis LEGE 11480</name>
    <dbReference type="NCBI Taxonomy" id="2777977"/>
    <lineage>
        <taxon>Bacteria</taxon>
        <taxon>Bacillati</taxon>
        <taxon>Cyanobacteriota</taxon>
        <taxon>Cyanophyceae</taxon>
        <taxon>Leptolyngbyales</taxon>
        <taxon>Leptolyngbyaceae</taxon>
        <taxon>Romeriopsis</taxon>
        <taxon>Romeriopsis navalis</taxon>
    </lineage>
</organism>
<evidence type="ECO:0000256" key="4">
    <source>
        <dbReference type="ARBA" id="ARBA00023136"/>
    </source>
</evidence>
<dbReference type="InterPro" id="IPR056309">
    <property type="entry name" value="CGL160/ATPI_dom"/>
</dbReference>
<keyword evidence="2 5" id="KW-0812">Transmembrane</keyword>